<dbReference type="Pfam" id="PF06953">
    <property type="entry name" value="ArsD"/>
    <property type="match status" value="1"/>
</dbReference>
<dbReference type="AlphaFoldDB" id="A0A7K1LL35"/>
<feature type="compositionally biased region" description="Basic and acidic residues" evidence="1">
    <location>
        <begin position="173"/>
        <end position="183"/>
    </location>
</feature>
<evidence type="ECO:0000313" key="3">
    <source>
        <dbReference type="Proteomes" id="UP000462152"/>
    </source>
</evidence>
<dbReference type="OrthoDB" id="4878764at2"/>
<dbReference type="InterPro" id="IPR010712">
    <property type="entry name" value="Arsenical-R_ArsD"/>
</dbReference>
<dbReference type="Proteomes" id="UP000462152">
    <property type="component" value="Unassembled WGS sequence"/>
</dbReference>
<comment type="caution">
    <text evidence="2">The sequence shown here is derived from an EMBL/GenBank/DDBJ whole genome shotgun (WGS) entry which is preliminary data.</text>
</comment>
<organism evidence="2 3">
    <name type="scientific">Rothia koreensis</name>
    <dbReference type="NCBI Taxonomy" id="592378"/>
    <lineage>
        <taxon>Bacteria</taxon>
        <taxon>Bacillati</taxon>
        <taxon>Actinomycetota</taxon>
        <taxon>Actinomycetes</taxon>
        <taxon>Micrococcales</taxon>
        <taxon>Micrococcaceae</taxon>
        <taxon>Rothia</taxon>
    </lineage>
</organism>
<name>A0A7K1LL35_9MICC</name>
<dbReference type="GO" id="GO:0045892">
    <property type="term" value="P:negative regulation of DNA-templated transcription"/>
    <property type="evidence" value="ECO:0007669"/>
    <property type="project" value="InterPro"/>
</dbReference>
<dbReference type="EMBL" id="WOGT01000008">
    <property type="protein sequence ID" value="MUN55763.1"/>
    <property type="molecule type" value="Genomic_DNA"/>
</dbReference>
<accession>A0A7K1LL35</accession>
<sequence length="197" mass="20581">MEEKMSDLTEVEVFIPAGGPEDTEREEFLDAAAELAEQGYPITVYVRGEDEWAFEQCEHVADMIAASGDMVLPITLLGPQIVTSWMYPTSEQLQRFAKAREPKRKDPRFSAAGAACGPGGRQVPGEGQPAEKPAPAGFAAVLAGVKETPRGGPDMGGRRNLMGGDTGDGLPSSEDRAPSDDHSAGGCCGGACGCGGH</sequence>
<gene>
    <name evidence="2" type="ORF">GMA10_11170</name>
</gene>
<dbReference type="GO" id="GO:0046685">
    <property type="term" value="P:response to arsenic-containing substance"/>
    <property type="evidence" value="ECO:0007669"/>
    <property type="project" value="InterPro"/>
</dbReference>
<dbReference type="GO" id="GO:0003677">
    <property type="term" value="F:DNA binding"/>
    <property type="evidence" value="ECO:0007669"/>
    <property type="project" value="InterPro"/>
</dbReference>
<evidence type="ECO:0000256" key="1">
    <source>
        <dbReference type="SAM" id="MobiDB-lite"/>
    </source>
</evidence>
<feature type="region of interest" description="Disordered" evidence="1">
    <location>
        <begin position="146"/>
        <end position="186"/>
    </location>
</feature>
<keyword evidence="3" id="KW-1185">Reference proteome</keyword>
<proteinExistence type="predicted"/>
<protein>
    <submittedName>
        <fullName evidence="2">Arsenic metallochaperone ArsD family protein</fullName>
    </submittedName>
</protein>
<dbReference type="Gene3D" id="3.40.30.10">
    <property type="entry name" value="Glutaredoxin"/>
    <property type="match status" value="1"/>
</dbReference>
<reference evidence="2 3" key="1">
    <citation type="submission" date="2019-12" db="EMBL/GenBank/DDBJ databases">
        <authorList>
            <person name="Li J."/>
            <person name="Shi Y."/>
            <person name="Xu G."/>
            <person name="Xiao D."/>
            <person name="Ran X."/>
        </authorList>
    </citation>
    <scope>NUCLEOTIDE SEQUENCE [LARGE SCALE GENOMIC DNA]</scope>
    <source>
        <strain evidence="2 3">JCM 15915</strain>
    </source>
</reference>
<feature type="region of interest" description="Disordered" evidence="1">
    <location>
        <begin position="100"/>
        <end position="133"/>
    </location>
</feature>
<evidence type="ECO:0000313" key="2">
    <source>
        <dbReference type="EMBL" id="MUN55763.1"/>
    </source>
</evidence>